<reference evidence="2" key="1">
    <citation type="submission" date="2016-11" db="UniProtKB">
        <authorList>
            <consortium name="WormBaseParasite"/>
        </authorList>
    </citation>
    <scope>IDENTIFICATION</scope>
</reference>
<dbReference type="AlphaFoldDB" id="A0A1I7X0N8"/>
<evidence type="ECO:0000313" key="2">
    <source>
        <dbReference type="WBParaSite" id="Hba_11116"/>
    </source>
</evidence>
<evidence type="ECO:0000313" key="1">
    <source>
        <dbReference type="Proteomes" id="UP000095283"/>
    </source>
</evidence>
<dbReference type="Proteomes" id="UP000095283">
    <property type="component" value="Unplaced"/>
</dbReference>
<sequence length="88" mass="9889">MSAYVMIINSKVREHLMVQAKLRLPASFSDAMRKDRVEDVIKQMMLESSQASLIGVPGIVKGISATNVWLIQLFDGHDVICSDFKCYL</sequence>
<name>A0A1I7X0N8_HETBA</name>
<proteinExistence type="predicted"/>
<organism evidence="1 2">
    <name type="scientific">Heterorhabditis bacteriophora</name>
    <name type="common">Entomopathogenic nematode worm</name>
    <dbReference type="NCBI Taxonomy" id="37862"/>
    <lineage>
        <taxon>Eukaryota</taxon>
        <taxon>Metazoa</taxon>
        <taxon>Ecdysozoa</taxon>
        <taxon>Nematoda</taxon>
        <taxon>Chromadorea</taxon>
        <taxon>Rhabditida</taxon>
        <taxon>Rhabditina</taxon>
        <taxon>Rhabditomorpha</taxon>
        <taxon>Strongyloidea</taxon>
        <taxon>Heterorhabditidae</taxon>
        <taxon>Heterorhabditis</taxon>
    </lineage>
</organism>
<keyword evidence="1" id="KW-1185">Reference proteome</keyword>
<dbReference type="WBParaSite" id="Hba_11116">
    <property type="protein sequence ID" value="Hba_11116"/>
    <property type="gene ID" value="Hba_11116"/>
</dbReference>
<accession>A0A1I7X0N8</accession>
<protein>
    <submittedName>
        <fullName evidence="2">Peptide deformylase</fullName>
    </submittedName>
</protein>